<evidence type="ECO:0000313" key="2">
    <source>
        <dbReference type="EMBL" id="RJL16354.1"/>
    </source>
</evidence>
<dbReference type="Gene3D" id="3.40.50.10540">
    <property type="entry name" value="Crotonobetainyl-coa:carnitine coa-transferase, domain 1"/>
    <property type="match status" value="1"/>
</dbReference>
<dbReference type="AlphaFoldDB" id="A0A419A747"/>
<dbReference type="Proteomes" id="UP000283587">
    <property type="component" value="Unassembled WGS sequence"/>
</dbReference>
<dbReference type="InterPro" id="IPR044855">
    <property type="entry name" value="CoA-Trfase_III_dom3_sf"/>
</dbReference>
<keyword evidence="1 2" id="KW-0808">Transferase</keyword>
<dbReference type="RefSeq" id="WP_119898051.1">
    <property type="nucleotide sequence ID" value="NZ_QNRC01000003.1"/>
</dbReference>
<dbReference type="PANTHER" id="PTHR48207">
    <property type="entry name" value="SUCCINATE--HYDROXYMETHYLGLUTARATE COA-TRANSFERASE"/>
    <property type="match status" value="1"/>
</dbReference>
<keyword evidence="3" id="KW-1185">Reference proteome</keyword>
<evidence type="ECO:0000313" key="3">
    <source>
        <dbReference type="Proteomes" id="UP000283587"/>
    </source>
</evidence>
<sequence length="382" mass="39681">MKPLQGIRVLDLSRVLAGPYATALLADLGAEIIKLEPPQGDDYRHIGPFRDGESALFTLNNRGKRSLALDLKTPADLALARAIAARVDVVVENFRPGVAARLGLGADELRAAHPRLIYCSISGFGQDGPFRDLPAYDLVVQAMSGLMAGTGEDGGAPLKTGESIADLLAGLFASWSIMAALVGRGATGQGATLDVAMYDALFSMLTTSHALHLYAGVLPQRVGNRHPLSTPFGCFATSDGQVVIAVLNGRQFATLARLIGAPEAADDPRFASDESRTAHEPALKALIEDWSRGLTTEAAVAALAAAGLPAAPIWDIAQAGSNDHAVARGLVSLLPHPVLGLAPTVGQPVRFDGEKPVAGGSAPSLGGDLQAILQEFGLERTA</sequence>
<dbReference type="InterPro" id="IPR003673">
    <property type="entry name" value="CoA-Trfase_fam_III"/>
</dbReference>
<reference evidence="3" key="1">
    <citation type="submission" date="2018-09" db="EMBL/GenBank/DDBJ databases">
        <title>Paracoccus onubensis nov. sp. a moderate halophilic bacterium isolated from Gruta de las Maravillas (Aracena, Spain).</title>
        <authorList>
            <person name="Jurado V."/>
            <person name="Gutierrez-Patricio S."/>
            <person name="Gonzalez-Pimentel J.L."/>
            <person name="Miller A.Z."/>
            <person name="Laiz L."/>
            <person name="Saiz-Jimenez C."/>
        </authorList>
    </citation>
    <scope>NUCLEOTIDE SEQUENCE [LARGE SCALE GENOMIC DNA]</scope>
    <source>
        <strain evidence="3">DSM 26381</strain>
    </source>
</reference>
<dbReference type="GO" id="GO:0008410">
    <property type="term" value="F:CoA-transferase activity"/>
    <property type="evidence" value="ECO:0007669"/>
    <property type="project" value="TreeGrafter"/>
</dbReference>
<dbReference type="OrthoDB" id="7208981at2"/>
<dbReference type="Gene3D" id="3.30.1540.10">
    <property type="entry name" value="formyl-coa transferase, domain 3"/>
    <property type="match status" value="1"/>
</dbReference>
<dbReference type="Pfam" id="PF02515">
    <property type="entry name" value="CoA_transf_3"/>
    <property type="match status" value="1"/>
</dbReference>
<gene>
    <name evidence="2" type="ORF">D3P05_10150</name>
</gene>
<comment type="caution">
    <text evidence="2">The sequence shown here is derived from an EMBL/GenBank/DDBJ whole genome shotgun (WGS) entry which is preliminary data.</text>
</comment>
<dbReference type="PANTHER" id="PTHR48207:SF3">
    <property type="entry name" value="SUCCINATE--HYDROXYMETHYLGLUTARATE COA-TRANSFERASE"/>
    <property type="match status" value="1"/>
</dbReference>
<dbReference type="SUPFAM" id="SSF89796">
    <property type="entry name" value="CoA-transferase family III (CaiB/BaiF)"/>
    <property type="match status" value="1"/>
</dbReference>
<dbReference type="InterPro" id="IPR050483">
    <property type="entry name" value="CoA-transferase_III_domain"/>
</dbReference>
<evidence type="ECO:0000256" key="1">
    <source>
        <dbReference type="ARBA" id="ARBA00022679"/>
    </source>
</evidence>
<dbReference type="EMBL" id="QZEW01000036">
    <property type="protein sequence ID" value="RJL16354.1"/>
    <property type="molecule type" value="Genomic_DNA"/>
</dbReference>
<organism evidence="2 3">
    <name type="scientific">Paracoccus siganidrum</name>
    <dbReference type="NCBI Taxonomy" id="1276757"/>
    <lineage>
        <taxon>Bacteria</taxon>
        <taxon>Pseudomonadati</taxon>
        <taxon>Pseudomonadota</taxon>
        <taxon>Alphaproteobacteria</taxon>
        <taxon>Rhodobacterales</taxon>
        <taxon>Paracoccaceae</taxon>
        <taxon>Paracoccus</taxon>
    </lineage>
</organism>
<protein>
    <submittedName>
        <fullName evidence="2">CoA transferase</fullName>
    </submittedName>
</protein>
<dbReference type="InterPro" id="IPR023606">
    <property type="entry name" value="CoA-Trfase_III_dom_1_sf"/>
</dbReference>
<accession>A0A419A747</accession>
<name>A0A419A747_9RHOB</name>
<proteinExistence type="predicted"/>